<dbReference type="Proteomes" id="UP000239434">
    <property type="component" value="Unassembled WGS sequence"/>
</dbReference>
<gene>
    <name evidence="1" type="ORF">C5748_16240</name>
</gene>
<dbReference type="AlphaFoldDB" id="A0A2S9IPL3"/>
<dbReference type="InterPro" id="IPR009679">
    <property type="entry name" value="Phage_186_CII-like"/>
</dbReference>
<dbReference type="RefSeq" id="WP_105743110.1">
    <property type="nucleotide sequence ID" value="NZ_PVBR01000012.1"/>
</dbReference>
<protein>
    <submittedName>
        <fullName evidence="1">Uncharacterized protein</fullName>
    </submittedName>
</protein>
<accession>A0A2S9IPL3</accession>
<keyword evidence="2" id="KW-1185">Reference proteome</keyword>
<evidence type="ECO:0000313" key="2">
    <source>
        <dbReference type="Proteomes" id="UP000239434"/>
    </source>
</evidence>
<dbReference type="GO" id="GO:0003677">
    <property type="term" value="F:DNA binding"/>
    <property type="evidence" value="ECO:0007669"/>
    <property type="project" value="InterPro"/>
</dbReference>
<name>A0A2S9IPL3_9HYPH</name>
<evidence type="ECO:0000313" key="1">
    <source>
        <dbReference type="EMBL" id="PRD42471.1"/>
    </source>
</evidence>
<proteinExistence type="predicted"/>
<dbReference type="Pfam" id="PF06892">
    <property type="entry name" value="Phage_CP76"/>
    <property type="match status" value="1"/>
</dbReference>
<reference evidence="1 2" key="1">
    <citation type="submission" date="2018-02" db="EMBL/GenBank/DDBJ databases">
        <title>The draft genome of Phyllobacterium sp. 1N-3.</title>
        <authorList>
            <person name="Liu L."/>
            <person name="Li L."/>
            <person name="Zhang X."/>
            <person name="Wang T."/>
            <person name="Liang L."/>
        </authorList>
    </citation>
    <scope>NUCLEOTIDE SEQUENCE [LARGE SCALE GENOMIC DNA]</scope>
    <source>
        <strain evidence="1 2">1N-3</strain>
    </source>
</reference>
<sequence length="162" mass="17630">MTQISDAWFYRLKAAQRDLIKLAGQIERVAEITSISKSQVGRWNNTQDTDLIPLNAVLLLEAECGVPIVTAVMAELNGRRLADPDEAQKSTGTILARYAETVRQAGELMSAGAKAFADGKLTPAEAQQMDRVANDVERSLSDLRKLLAAARSPEAHIRVVEG</sequence>
<organism evidence="1 2">
    <name type="scientific">Phyllobacterium phragmitis</name>
    <dbReference type="NCBI Taxonomy" id="2670329"/>
    <lineage>
        <taxon>Bacteria</taxon>
        <taxon>Pseudomonadati</taxon>
        <taxon>Pseudomonadota</taxon>
        <taxon>Alphaproteobacteria</taxon>
        <taxon>Hyphomicrobiales</taxon>
        <taxon>Phyllobacteriaceae</taxon>
        <taxon>Phyllobacterium</taxon>
    </lineage>
</organism>
<dbReference type="EMBL" id="PVBR01000012">
    <property type="protein sequence ID" value="PRD42471.1"/>
    <property type="molecule type" value="Genomic_DNA"/>
</dbReference>
<comment type="caution">
    <text evidence="1">The sequence shown here is derived from an EMBL/GenBank/DDBJ whole genome shotgun (WGS) entry which is preliminary data.</text>
</comment>